<dbReference type="FunFam" id="3.30.420.10:FF:000045">
    <property type="entry name" value="3'-5' exonuclease DinG"/>
    <property type="match status" value="1"/>
</dbReference>
<dbReference type="InterPro" id="IPR036397">
    <property type="entry name" value="RNaseH_sf"/>
</dbReference>
<dbReference type="GO" id="GO:0006289">
    <property type="term" value="P:nucleotide-excision repair"/>
    <property type="evidence" value="ECO:0007669"/>
    <property type="project" value="InterPro"/>
</dbReference>
<keyword evidence="13" id="KW-0808">Transferase</keyword>
<evidence type="ECO:0000256" key="4">
    <source>
        <dbReference type="ARBA" id="ARBA00022881"/>
    </source>
</evidence>
<organism evidence="13 14">
    <name type="scientific">Thermonema lapsum</name>
    <dbReference type="NCBI Taxonomy" id="28195"/>
    <lineage>
        <taxon>Bacteria</taxon>
        <taxon>Pseudomonadati</taxon>
        <taxon>Bacteroidota</taxon>
        <taxon>Cytophagia</taxon>
        <taxon>Cytophagales</taxon>
        <taxon>Thermonemataceae</taxon>
        <taxon>Thermonema</taxon>
    </lineage>
</organism>
<dbReference type="SMART" id="SM00465">
    <property type="entry name" value="GIYc"/>
    <property type="match status" value="1"/>
</dbReference>
<comment type="subunit">
    <text evidence="8">DNA polymerase III contains a core (composed of alpha, epsilon and theta chains) that associates with a tau subunit. This core dimerizes to form the POLIII' complex. PolIII' associates with the gamma complex (composed of gamma, delta, delta', psi and chi chains) and with the beta chain to form the complete DNA polymerase III complex.</text>
</comment>
<evidence type="ECO:0000313" key="14">
    <source>
        <dbReference type="Proteomes" id="UP000537126"/>
    </source>
</evidence>
<keyword evidence="4" id="KW-0267">Excision nuclease</keyword>
<comment type="function">
    <text evidence="7">DNA polymerase III is a complex, multichain enzyme responsible for most of the replicative synthesis in bacteria. The epsilon subunit contain the editing function and is a proofreading 3'-5' exonuclease.</text>
</comment>
<keyword evidence="14" id="KW-1185">Reference proteome</keyword>
<evidence type="ECO:0000256" key="10">
    <source>
        <dbReference type="ARBA" id="ARBA00042138"/>
    </source>
</evidence>
<dbReference type="EMBL" id="JAASRN010000003">
    <property type="protein sequence ID" value="NIK74551.1"/>
    <property type="molecule type" value="Genomic_DNA"/>
</dbReference>
<sequence length="460" mass="53165">MLYAVVDLETTGSRPLLDKIIDIAIIIHDGKREIKRFSSLVNPESKIPPAISRLTGISDDMVKEAPRFFEIAKEIVELTEGCVFVAHNVQFDYSFLKAAFHELGYRYRRPTLCTLRLSRLLMPYLPKHGLNTISEALDIPNRARHRALGDAEVTATLLQKLIQISETQAQQAIVQEEIQAVSLPPYIERCEIENLPEDTGVYFFKDENGETLYLGKSRNIYRRVLQHFQVSEKQGRRLRLKERVRAVDYRLTGSELVALLLENHLIKQLKPPFNRAQRRKHFQAVLAMTPDEAGYLRLSIQKTEKLRGTALQFFPDIAKGREYLYHLVKKHELCMKLSHLYDSRHACFDYHVGLCRGACIGAEPPESYNQRVQQAFSHLAGAASGNMLIFERGRHSHEKAFVLIENNQYLGFGYVPAQLSEEEILAQRHDFLQAYPDYKDQHHIIRSYLKKHPHTRILYF</sequence>
<evidence type="ECO:0000256" key="5">
    <source>
        <dbReference type="ARBA" id="ARBA00023204"/>
    </source>
</evidence>
<dbReference type="InterPro" id="IPR013520">
    <property type="entry name" value="Ribonucl_H"/>
</dbReference>
<gene>
    <name evidence="13" type="ORF">FHS56_002076</name>
</gene>
<dbReference type="SUPFAM" id="SSF53098">
    <property type="entry name" value="Ribonuclease H-like"/>
    <property type="match status" value="1"/>
</dbReference>
<dbReference type="GO" id="GO:0006260">
    <property type="term" value="P:DNA replication"/>
    <property type="evidence" value="ECO:0007669"/>
    <property type="project" value="InterPro"/>
</dbReference>
<dbReference type="RefSeq" id="WP_166920425.1">
    <property type="nucleotide sequence ID" value="NZ_JAASRN010000003.1"/>
</dbReference>
<dbReference type="InterPro" id="IPR050066">
    <property type="entry name" value="UvrABC_protein_C"/>
</dbReference>
<evidence type="ECO:0000256" key="9">
    <source>
        <dbReference type="ARBA" id="ARBA00040756"/>
    </source>
</evidence>
<dbReference type="InterPro" id="IPR047296">
    <property type="entry name" value="GIY-YIG_UvrC_Cho"/>
</dbReference>
<keyword evidence="6" id="KW-0742">SOS response</keyword>
<dbReference type="NCBIfam" id="TIGR00573">
    <property type="entry name" value="dnaq"/>
    <property type="match status" value="1"/>
</dbReference>
<keyword evidence="2" id="KW-0228">DNA excision</keyword>
<dbReference type="InterPro" id="IPR000305">
    <property type="entry name" value="GIY-YIG_endonuc"/>
</dbReference>
<dbReference type="GO" id="GO:0004527">
    <property type="term" value="F:exonuclease activity"/>
    <property type="evidence" value="ECO:0007669"/>
    <property type="project" value="UniProtKB-ARBA"/>
</dbReference>
<evidence type="ECO:0000256" key="2">
    <source>
        <dbReference type="ARBA" id="ARBA00022769"/>
    </source>
</evidence>
<evidence type="ECO:0000256" key="1">
    <source>
        <dbReference type="ARBA" id="ARBA00022763"/>
    </source>
</evidence>
<dbReference type="PANTHER" id="PTHR30562">
    <property type="entry name" value="UVRC/OXIDOREDUCTASE"/>
    <property type="match status" value="1"/>
</dbReference>
<protein>
    <recommendedName>
        <fullName evidence="9">Excinuclease cho</fullName>
    </recommendedName>
    <alternativeName>
        <fullName evidence="11">Endonuclease cho</fullName>
    </alternativeName>
    <alternativeName>
        <fullName evidence="10">UvrC homolog protein</fullName>
    </alternativeName>
</protein>
<keyword evidence="3" id="KW-0378">Hydrolase</keyword>
<dbReference type="InterPro" id="IPR035901">
    <property type="entry name" value="GIY-YIG_endonuc_sf"/>
</dbReference>
<dbReference type="CDD" id="cd06127">
    <property type="entry name" value="DEDDh"/>
    <property type="match status" value="1"/>
</dbReference>
<evidence type="ECO:0000256" key="7">
    <source>
        <dbReference type="ARBA" id="ARBA00025483"/>
    </source>
</evidence>
<dbReference type="Pfam" id="PF01541">
    <property type="entry name" value="GIY-YIG"/>
    <property type="match status" value="1"/>
</dbReference>
<reference evidence="13 14" key="1">
    <citation type="submission" date="2020-03" db="EMBL/GenBank/DDBJ databases">
        <title>Genomic Encyclopedia of Type Strains, Phase IV (KMG-IV): sequencing the most valuable type-strain genomes for metagenomic binning, comparative biology and taxonomic classification.</title>
        <authorList>
            <person name="Goeker M."/>
        </authorList>
    </citation>
    <scope>NUCLEOTIDE SEQUENCE [LARGE SCALE GENOMIC DNA]</scope>
    <source>
        <strain evidence="13 14">DSM 5718</strain>
    </source>
</reference>
<dbReference type="PROSITE" id="PS50164">
    <property type="entry name" value="GIY_YIG"/>
    <property type="match status" value="1"/>
</dbReference>
<dbReference type="SUPFAM" id="SSF82771">
    <property type="entry name" value="GIY-YIG endonuclease"/>
    <property type="match status" value="1"/>
</dbReference>
<dbReference type="Gene3D" id="3.40.1440.10">
    <property type="entry name" value="GIY-YIG endonuclease"/>
    <property type="match status" value="1"/>
</dbReference>
<keyword evidence="1" id="KW-0227">DNA damage</keyword>
<dbReference type="Proteomes" id="UP000537126">
    <property type="component" value="Unassembled WGS sequence"/>
</dbReference>
<dbReference type="GO" id="GO:0009432">
    <property type="term" value="P:SOS response"/>
    <property type="evidence" value="ECO:0007669"/>
    <property type="project" value="UniProtKB-KW"/>
</dbReference>
<dbReference type="GO" id="GO:0003887">
    <property type="term" value="F:DNA-directed DNA polymerase activity"/>
    <property type="evidence" value="ECO:0007669"/>
    <property type="project" value="InterPro"/>
</dbReference>
<comment type="caution">
    <text evidence="13">The sequence shown here is derived from an EMBL/GenBank/DDBJ whole genome shotgun (WGS) entry which is preliminary data.</text>
</comment>
<evidence type="ECO:0000256" key="11">
    <source>
        <dbReference type="ARBA" id="ARBA00042732"/>
    </source>
</evidence>
<dbReference type="GO" id="GO:0003677">
    <property type="term" value="F:DNA binding"/>
    <property type="evidence" value="ECO:0007669"/>
    <property type="project" value="InterPro"/>
</dbReference>
<dbReference type="CDD" id="cd10434">
    <property type="entry name" value="GIY-YIG_UvrC_Cho"/>
    <property type="match status" value="1"/>
</dbReference>
<evidence type="ECO:0000256" key="8">
    <source>
        <dbReference type="ARBA" id="ARBA00026073"/>
    </source>
</evidence>
<dbReference type="PANTHER" id="PTHR30562:SF10">
    <property type="entry name" value="EXCINUCLEASE CHO"/>
    <property type="match status" value="1"/>
</dbReference>
<dbReference type="SMART" id="SM00479">
    <property type="entry name" value="EXOIII"/>
    <property type="match status" value="1"/>
</dbReference>
<feature type="domain" description="GIY-YIG" evidence="12">
    <location>
        <begin position="197"/>
        <end position="275"/>
    </location>
</feature>
<keyword evidence="13" id="KW-0548">Nucleotidyltransferase</keyword>
<name>A0A846MSY8_9BACT</name>
<dbReference type="AlphaFoldDB" id="A0A846MSY8"/>
<evidence type="ECO:0000259" key="12">
    <source>
        <dbReference type="PROSITE" id="PS50164"/>
    </source>
</evidence>
<evidence type="ECO:0000256" key="3">
    <source>
        <dbReference type="ARBA" id="ARBA00022801"/>
    </source>
</evidence>
<dbReference type="InterPro" id="IPR012337">
    <property type="entry name" value="RNaseH-like_sf"/>
</dbReference>
<dbReference type="Gene3D" id="3.30.420.10">
    <property type="entry name" value="Ribonuclease H-like superfamily/Ribonuclease H"/>
    <property type="match status" value="1"/>
</dbReference>
<proteinExistence type="predicted"/>
<dbReference type="InterPro" id="IPR006054">
    <property type="entry name" value="DnaQ"/>
</dbReference>
<dbReference type="Pfam" id="PF00929">
    <property type="entry name" value="RNase_T"/>
    <property type="match status" value="1"/>
</dbReference>
<dbReference type="GO" id="GO:0009380">
    <property type="term" value="C:excinuclease repair complex"/>
    <property type="evidence" value="ECO:0007669"/>
    <property type="project" value="TreeGrafter"/>
</dbReference>
<keyword evidence="5" id="KW-0234">DNA repair</keyword>
<evidence type="ECO:0000256" key="6">
    <source>
        <dbReference type="ARBA" id="ARBA00023236"/>
    </source>
</evidence>
<accession>A0A846MSY8</accession>
<evidence type="ECO:0000313" key="13">
    <source>
        <dbReference type="EMBL" id="NIK74551.1"/>
    </source>
</evidence>